<name>A0A091L1M7_9AVES</name>
<feature type="compositionally biased region" description="Low complexity" evidence="1">
    <location>
        <begin position="421"/>
        <end position="431"/>
    </location>
</feature>
<feature type="region of interest" description="Disordered" evidence="1">
    <location>
        <begin position="706"/>
        <end position="759"/>
    </location>
</feature>
<dbReference type="GO" id="GO:0043130">
    <property type="term" value="F:ubiquitin binding"/>
    <property type="evidence" value="ECO:0007669"/>
    <property type="project" value="InterPro"/>
</dbReference>
<feature type="compositionally biased region" description="Acidic residues" evidence="1">
    <location>
        <begin position="651"/>
        <end position="667"/>
    </location>
</feature>
<dbReference type="PANTHER" id="PTHR21494">
    <property type="entry name" value="ACTIVATING SIGNAL COINTEGRATOR 1 COMPLEX SUBUNIT 2 ASC-1 COMPLEX SUBUNIT P100"/>
    <property type="match status" value="1"/>
</dbReference>
<evidence type="ECO:0000313" key="3">
    <source>
        <dbReference type="EMBL" id="KFP45500.1"/>
    </source>
</evidence>
<organism evidence="3 4">
    <name type="scientific">Chlamydotis macqueenii</name>
    <name type="common">Macqueen's bustard</name>
    <dbReference type="NCBI Taxonomy" id="187382"/>
    <lineage>
        <taxon>Eukaryota</taxon>
        <taxon>Metazoa</taxon>
        <taxon>Chordata</taxon>
        <taxon>Craniata</taxon>
        <taxon>Vertebrata</taxon>
        <taxon>Euteleostomi</taxon>
        <taxon>Archelosauria</taxon>
        <taxon>Archosauria</taxon>
        <taxon>Dinosauria</taxon>
        <taxon>Saurischia</taxon>
        <taxon>Theropoda</taxon>
        <taxon>Coelurosauria</taxon>
        <taxon>Aves</taxon>
        <taxon>Neognathae</taxon>
        <taxon>Neoaves</taxon>
        <taxon>Otidimorphae</taxon>
        <taxon>Otidiformes</taxon>
        <taxon>Otididae</taxon>
        <taxon>Chlamydotis</taxon>
    </lineage>
</organism>
<reference evidence="3 4" key="1">
    <citation type="submission" date="2014-04" db="EMBL/GenBank/DDBJ databases">
        <title>Genome evolution of avian class.</title>
        <authorList>
            <person name="Zhang G."/>
            <person name="Li C."/>
        </authorList>
    </citation>
    <scope>NUCLEOTIDE SEQUENCE [LARGE SCALE GENOMIC DNA]</scope>
    <source>
        <strain evidence="3">BGI_N324</strain>
    </source>
</reference>
<dbReference type="PANTHER" id="PTHR21494:SF0">
    <property type="entry name" value="ACTIVATING SIGNAL COINTEGRATOR 1 COMPLEX SUBUNIT 2"/>
    <property type="match status" value="1"/>
</dbReference>
<feature type="region of interest" description="Disordered" evidence="1">
    <location>
        <begin position="610"/>
        <end position="670"/>
    </location>
</feature>
<dbReference type="SUPFAM" id="SSF46934">
    <property type="entry name" value="UBA-like"/>
    <property type="match status" value="1"/>
</dbReference>
<dbReference type="SMART" id="SM00546">
    <property type="entry name" value="CUE"/>
    <property type="match status" value="1"/>
</dbReference>
<gene>
    <name evidence="3" type="ORF">N324_08131</name>
</gene>
<evidence type="ECO:0000256" key="1">
    <source>
        <dbReference type="SAM" id="MobiDB-lite"/>
    </source>
</evidence>
<dbReference type="CDD" id="cd14364">
    <property type="entry name" value="CUE_ASCC2"/>
    <property type="match status" value="1"/>
</dbReference>
<feature type="region of interest" description="Disordered" evidence="1">
    <location>
        <begin position="413"/>
        <end position="432"/>
    </location>
</feature>
<feature type="domain" description="CUE" evidence="2">
    <location>
        <begin position="465"/>
        <end position="508"/>
    </location>
</feature>
<dbReference type="Pfam" id="PF02845">
    <property type="entry name" value="CUE"/>
    <property type="match status" value="1"/>
</dbReference>
<feature type="compositionally biased region" description="Basic and acidic residues" evidence="1">
    <location>
        <begin position="721"/>
        <end position="736"/>
    </location>
</feature>
<keyword evidence="4" id="KW-1185">Reference proteome</keyword>
<evidence type="ECO:0000313" key="4">
    <source>
        <dbReference type="Proteomes" id="UP000053330"/>
    </source>
</evidence>
<dbReference type="Gene3D" id="1.10.8.10">
    <property type="entry name" value="DNA helicase RuvA subunit, C-terminal domain"/>
    <property type="match status" value="1"/>
</dbReference>
<dbReference type="InterPro" id="IPR003892">
    <property type="entry name" value="CUE"/>
</dbReference>
<dbReference type="AlphaFoldDB" id="A0A091L1M7"/>
<proteinExistence type="predicted"/>
<accession>A0A091L1M7</accession>
<dbReference type="InterPro" id="IPR009060">
    <property type="entry name" value="UBA-like_sf"/>
</dbReference>
<dbReference type="InterPro" id="IPR052586">
    <property type="entry name" value="ASCC2"/>
</dbReference>
<dbReference type="GO" id="GO:0006355">
    <property type="term" value="P:regulation of DNA-templated transcription"/>
    <property type="evidence" value="ECO:0007669"/>
    <property type="project" value="TreeGrafter"/>
</dbReference>
<protein>
    <submittedName>
        <fullName evidence="3">Activating signal cointegrator 1 complex subunit 2</fullName>
    </submittedName>
</protein>
<dbReference type="Proteomes" id="UP000053330">
    <property type="component" value="Unassembled WGS sequence"/>
</dbReference>
<dbReference type="EMBL" id="KK762970">
    <property type="protein sequence ID" value="KFP45500.1"/>
    <property type="molecule type" value="Genomic_DNA"/>
</dbReference>
<dbReference type="InterPro" id="IPR041800">
    <property type="entry name" value="ASCC2_CUE"/>
</dbReference>
<evidence type="ECO:0000259" key="2">
    <source>
        <dbReference type="PROSITE" id="PS51140"/>
    </source>
</evidence>
<sequence>MPALPLDELQLTERDPKTGKLRTLPALHPEIKADRSFVLYRPPPVVKDPALVEEFLERAKFIADDLNWLLALPHDKFWCQVIFDETLQKCLDSYLCYAPRKFDALLDCHPEVNDMQKCLHRSVFLTFLRMSTHKESKDHFITPSVFGEIIYNNFLFDIPKILDLCVLFGKGNGLLLQKMIENIFTQQPSYFSDLDETLPTVLQVFNNILHKCGLQCEGASAEPQKLEERVNVTPGNMPLQELKDIVLYLCDTCTTLWAFLDVFPLACQTFQKHEFCYRLASFYELAIPELESAIKKRHYEDNSVFADLWRRISHSRKKMIEAFHILINQVCLQPILERSSENIQPFIEEFLQIFTSVLQERRFLRDYDELFPVEDDISLLQQASSTLDETRTAYILQAVESAWEGVDRKKAEVVKDPTPPAASNGSSAVEESAAEDVEELGAAYASEDECAGAAAAPVVKVSGVELDSLISQVKDLLPDLGEGFILACLEEYSYSAEQVINNILEDKLVPYLDKLDRTTQRELKPDPTPLVTSRYNVFQNDEFDVFSRDSVDVSRIQKGKRREKDTTRSLLNDKRLVAEQKERYSQYSVIVEEVPVQQGEAQLYGEDYEDEYDDTYDGNQVGANDADSDDELISRRPFTIPQVLRPKGQEEGQEEEEEDEEEEEEEAEKERTKVTFSLCCFSGSVYLVPQGVQCAHRPFSVYPRHKHDSSAVVGNVKGHGQNRETVQERRKKEANKSTRANHNRRAMADRKRSKGMIPS</sequence>
<dbReference type="PROSITE" id="PS51140">
    <property type="entry name" value="CUE"/>
    <property type="match status" value="1"/>
</dbReference>